<proteinExistence type="predicted"/>
<evidence type="ECO:0000259" key="1">
    <source>
        <dbReference type="Pfam" id="PF03848"/>
    </source>
</evidence>
<dbReference type="InterPro" id="IPR029063">
    <property type="entry name" value="SAM-dependent_MTases_sf"/>
</dbReference>
<protein>
    <submittedName>
        <fullName evidence="2">Class I SAM-dependent methyltransferase</fullName>
    </submittedName>
</protein>
<dbReference type="Proteomes" id="UP001329151">
    <property type="component" value="Chromosome"/>
</dbReference>
<keyword evidence="2" id="KW-0489">Methyltransferase</keyword>
<organism evidence="2 3">
    <name type="scientific">Limnobacter thiooxidans</name>
    <dbReference type="NCBI Taxonomy" id="131080"/>
    <lineage>
        <taxon>Bacteria</taxon>
        <taxon>Pseudomonadati</taxon>
        <taxon>Pseudomonadota</taxon>
        <taxon>Betaproteobacteria</taxon>
        <taxon>Burkholderiales</taxon>
        <taxon>Burkholderiaceae</taxon>
        <taxon>Limnobacter</taxon>
    </lineage>
</organism>
<keyword evidence="3" id="KW-1185">Reference proteome</keyword>
<dbReference type="RefSeq" id="WP_338284849.1">
    <property type="nucleotide sequence ID" value="NZ_AP028947.1"/>
</dbReference>
<dbReference type="InterPro" id="IPR015985">
    <property type="entry name" value="TehB-like_dom"/>
</dbReference>
<feature type="domain" description="Tellurite resistance methyltransferase TehB-like" evidence="1">
    <location>
        <begin position="9"/>
        <end position="106"/>
    </location>
</feature>
<dbReference type="CDD" id="cd02440">
    <property type="entry name" value="AdoMet_MTases"/>
    <property type="match status" value="1"/>
</dbReference>
<keyword evidence="2" id="KW-0808">Transferase</keyword>
<dbReference type="GO" id="GO:0008168">
    <property type="term" value="F:methyltransferase activity"/>
    <property type="evidence" value="ECO:0007669"/>
    <property type="project" value="UniProtKB-KW"/>
</dbReference>
<accession>A0AA86MB28</accession>
<dbReference type="GO" id="GO:0032259">
    <property type="term" value="P:methylation"/>
    <property type="evidence" value="ECO:0007669"/>
    <property type="project" value="UniProtKB-KW"/>
</dbReference>
<dbReference type="KEGG" id="lto:RGQ30_12690"/>
<reference evidence="2 3" key="1">
    <citation type="submission" date="2023-10" db="EMBL/GenBank/DDBJ databases">
        <title>Complete Genome Sequence of Limnobacter thiooxidans CS-K2T, Isolated from freshwater lake sediments in Bavaria, Germany.</title>
        <authorList>
            <person name="Naruki M."/>
            <person name="Watanabe A."/>
            <person name="Warashina T."/>
            <person name="Morita T."/>
            <person name="Arakawa K."/>
        </authorList>
    </citation>
    <scope>NUCLEOTIDE SEQUENCE [LARGE SCALE GENOMIC DNA]</scope>
    <source>
        <strain evidence="2 3">CS-K2</strain>
    </source>
</reference>
<dbReference type="SUPFAM" id="SSF53335">
    <property type="entry name" value="S-adenosyl-L-methionine-dependent methyltransferases"/>
    <property type="match status" value="1"/>
</dbReference>
<dbReference type="AlphaFoldDB" id="A0AA86MB28"/>
<dbReference type="EMBL" id="AP028947">
    <property type="protein sequence ID" value="BET25768.1"/>
    <property type="molecule type" value="Genomic_DNA"/>
</dbReference>
<dbReference type="Gene3D" id="3.40.50.150">
    <property type="entry name" value="Vaccinia Virus protein VP39"/>
    <property type="match status" value="1"/>
</dbReference>
<gene>
    <name evidence="2" type="ORF">RGQ30_12690</name>
</gene>
<sequence length="186" mass="20384">MAPSPWVRTCVDSLAAAGAVKPGLRALDLACGGGRHALYLASLGYSVHAVDKNTPETEWPANVQFECMDLEQPDWPLTGQKYDLIVVTNYLHRPHFENLLANLKSEHAVLVYETFMDGNAKFGSPRSPDFLLQPGELLSRLSGLTILRFEQGLRGTTSPAMIQRAMGITGAWSEIQSGTITLTQRD</sequence>
<evidence type="ECO:0000313" key="2">
    <source>
        <dbReference type="EMBL" id="BET25768.1"/>
    </source>
</evidence>
<dbReference type="Pfam" id="PF03848">
    <property type="entry name" value="TehB"/>
    <property type="match status" value="1"/>
</dbReference>
<evidence type="ECO:0000313" key="3">
    <source>
        <dbReference type="Proteomes" id="UP001329151"/>
    </source>
</evidence>
<name>A0AA86MB28_9BURK</name>